<accession>A0A1F5WPY4</accession>
<reference evidence="1 2" key="1">
    <citation type="journal article" date="2016" name="Nat. Commun.">
        <title>Thousands of microbial genomes shed light on interconnected biogeochemical processes in an aquifer system.</title>
        <authorList>
            <person name="Anantharaman K."/>
            <person name="Brown C.T."/>
            <person name="Hug L.A."/>
            <person name="Sharon I."/>
            <person name="Castelle C.J."/>
            <person name="Probst A.J."/>
            <person name="Thomas B.C."/>
            <person name="Singh A."/>
            <person name="Wilkins M.J."/>
            <person name="Karaoz U."/>
            <person name="Brodie E.L."/>
            <person name="Williams K.H."/>
            <person name="Hubbard S.S."/>
            <person name="Banfield J.F."/>
        </authorList>
    </citation>
    <scope>NUCLEOTIDE SEQUENCE [LARGE SCALE GENOMIC DNA]</scope>
</reference>
<dbReference type="EMBL" id="MFHI01000035">
    <property type="protein sequence ID" value="OGF77743.1"/>
    <property type="molecule type" value="Genomic_DNA"/>
</dbReference>
<protein>
    <submittedName>
        <fullName evidence="1">Uncharacterized protein</fullName>
    </submittedName>
</protein>
<gene>
    <name evidence="1" type="ORF">A2W54_03145</name>
</gene>
<dbReference type="Proteomes" id="UP000178425">
    <property type="component" value="Unassembled WGS sequence"/>
</dbReference>
<organism evidence="1 2">
    <name type="scientific">Candidatus Giovannonibacteria bacterium RIFCSPHIGHO2_02_43_13</name>
    <dbReference type="NCBI Taxonomy" id="1798330"/>
    <lineage>
        <taxon>Bacteria</taxon>
        <taxon>Candidatus Giovannoniibacteriota</taxon>
    </lineage>
</organism>
<evidence type="ECO:0000313" key="2">
    <source>
        <dbReference type="Proteomes" id="UP000178425"/>
    </source>
</evidence>
<proteinExistence type="predicted"/>
<name>A0A1F5WPY4_9BACT</name>
<evidence type="ECO:0000313" key="1">
    <source>
        <dbReference type="EMBL" id="OGF77743.1"/>
    </source>
</evidence>
<sequence>MGGIGDGGGGKKMGMKLTFLNPDGTRVDFFEDNLYELVNEHFLALQEKWSAFLKKKGVTVGFFCRASIGLPENAEIMKGFRAQIDEHNQSVIRNLITLHRETSKKEYDNLVQLAKELGIESAKFNHLEWNKLALEESRKERELR</sequence>
<dbReference type="AlphaFoldDB" id="A0A1F5WPY4"/>
<comment type="caution">
    <text evidence="1">The sequence shown here is derived from an EMBL/GenBank/DDBJ whole genome shotgun (WGS) entry which is preliminary data.</text>
</comment>